<dbReference type="OrthoDB" id="9801870at2"/>
<organism evidence="1 2">
    <name type="scientific">Sphingomonas parapaucimobilis NBRC 15100</name>
    <dbReference type="NCBI Taxonomy" id="1219049"/>
    <lineage>
        <taxon>Bacteria</taxon>
        <taxon>Pseudomonadati</taxon>
        <taxon>Pseudomonadota</taxon>
        <taxon>Alphaproteobacteria</taxon>
        <taxon>Sphingomonadales</taxon>
        <taxon>Sphingomonadaceae</taxon>
        <taxon>Sphingomonas</taxon>
    </lineage>
</organism>
<dbReference type="AlphaFoldDB" id="A0A0A1W663"/>
<accession>A0A0A1W663</accession>
<dbReference type="Gene3D" id="1.25.40.380">
    <property type="entry name" value="Protein of unknown function DUF1810"/>
    <property type="match status" value="1"/>
</dbReference>
<protein>
    <recommendedName>
        <fullName evidence="3">Calpastatin</fullName>
    </recommendedName>
</protein>
<dbReference type="EMBL" id="BBPI01000032">
    <property type="protein sequence ID" value="GAM00384.1"/>
    <property type="molecule type" value="Genomic_DNA"/>
</dbReference>
<dbReference type="Proteomes" id="UP000032305">
    <property type="component" value="Unassembled WGS sequence"/>
</dbReference>
<dbReference type="Pfam" id="PF08837">
    <property type="entry name" value="DUF1810"/>
    <property type="match status" value="1"/>
</dbReference>
<comment type="caution">
    <text evidence="1">The sequence shown here is derived from an EMBL/GenBank/DDBJ whole genome shotgun (WGS) entry which is preliminary data.</text>
</comment>
<dbReference type="SUPFAM" id="SSF140736">
    <property type="entry name" value="Rv1873-like"/>
    <property type="match status" value="1"/>
</dbReference>
<evidence type="ECO:0008006" key="3">
    <source>
        <dbReference type="Google" id="ProtNLM"/>
    </source>
</evidence>
<dbReference type="InterPro" id="IPR014937">
    <property type="entry name" value="DUF1810"/>
</dbReference>
<evidence type="ECO:0000313" key="1">
    <source>
        <dbReference type="EMBL" id="GAM00384.1"/>
    </source>
</evidence>
<gene>
    <name evidence="1" type="ORF">SP5_032_00060</name>
</gene>
<dbReference type="eggNOG" id="COG5579">
    <property type="taxonomic scope" value="Bacteria"/>
</dbReference>
<keyword evidence="2" id="KW-1185">Reference proteome</keyword>
<evidence type="ECO:0000313" key="2">
    <source>
        <dbReference type="Proteomes" id="UP000032305"/>
    </source>
</evidence>
<name>A0A0A1W663_9SPHN</name>
<reference evidence="1 2" key="1">
    <citation type="submission" date="2014-11" db="EMBL/GenBank/DDBJ databases">
        <title>Whole genome shotgun sequence of Sphingomonas parapaucimobilis NBRC 15100.</title>
        <authorList>
            <person name="Katano-Makiyama Y."/>
            <person name="Hosoyama A."/>
            <person name="Hashimoto M."/>
            <person name="Hosoyama Y."/>
            <person name="Noguchi M."/>
            <person name="Numata M."/>
            <person name="Tsuchikane K."/>
            <person name="Hirakata S."/>
            <person name="Uohara A."/>
            <person name="Shimodaira J."/>
            <person name="Ohji S."/>
            <person name="Ichikawa N."/>
            <person name="Kimura A."/>
            <person name="Yamazoe A."/>
            <person name="Fujita N."/>
        </authorList>
    </citation>
    <scope>NUCLEOTIDE SEQUENCE [LARGE SCALE GENOMIC DNA]</scope>
    <source>
        <strain evidence="1 2">NBRC 15100</strain>
    </source>
</reference>
<dbReference type="InterPro" id="IPR036287">
    <property type="entry name" value="Rv1873-like_sf"/>
</dbReference>
<sequence>MSSPPAHDAALARFVEAQANSFATALAELRSGGKRSHWMWYIFPQIAGLGRSPTAIFYAIADADEARAYLAHPLLGERLRAAVAAAIAAPGSAEAIFGAVDAMKLRSSLTLFAAVADDPAPFRQGLTRFFGGQDDPATLARLDHPGR</sequence>
<dbReference type="PIRSF" id="PIRSF008546">
    <property type="entry name" value="UCP008546"/>
    <property type="match status" value="1"/>
</dbReference>
<dbReference type="RefSeq" id="WP_042485216.1">
    <property type="nucleotide sequence ID" value="NZ_BBPI01000032.1"/>
</dbReference>
<proteinExistence type="predicted"/>